<keyword evidence="2" id="KW-0472">Membrane</keyword>
<evidence type="ECO:0000313" key="4">
    <source>
        <dbReference type="Proteomes" id="UP000613740"/>
    </source>
</evidence>
<feature type="transmembrane region" description="Helical" evidence="2">
    <location>
        <begin position="252"/>
        <end position="271"/>
    </location>
</feature>
<sequence length="964" mass="99453">MLQPQAPTPYGAGIAGQPATAQAPSVQAQPSGGFAARFFQRRSPAAQPNQPVVPQPQPQQPSQQPATAPVSQVPISSAAGHAGSNYPGQYPMQANAPPPPAPQYLADMLTPGNSAARPLTITGASVPEPSRTRFAIFQRQDGPSPAPKPVPLPQQSAAQAFPPPHGPYGTGASWSQPPTGSSAATRDTQAVQELVGGNWIFLIFVPYFVATALQDTHLRIGLIVATATSAGVLVLGLLAFTMNLRKVFPHVLEVLMLVMYAVLLGVSYSSAATEAEVRRTYNFIVHSALAGTCLVSMLVCYPLGRQHVAELVHSLYMGHPDVHSVGLYTTAGLTAAFVSSCLLYLVPLCKGVDDEHWDVLNLIFRIIYPCVCTAMALLFARFLPDALLPNLAVVHGLNRRPPARLPAYLTDLLGLRPPAILDPTMYQSTSDAAAKVREGWALASRSAQPSPARTPRYGPGSGGGAPAPPYQPPPQQQYAAAGSIYAPAGLAAAGPAAGLMLGPGQIGYGDGYVGGPGAEAANFPSNGYPRQRLDLHGHKYLTYLAPGPPSPPPAAVFAVYDGHPNYELGHSRSAGGALDRPHVAVANPLMASVRGPGYDVRGSSYPHADLYGPKPYGGQGRVAAALRNFRRVGAEAAPADADWYPSSVPHTAARGRPFASAGGAGPYGVNLPLPLHLEPNTDAHRLYGQPDMPPVPNQLAAGMYAQSPDPMHRQPQLPVHPLQRGPPRPLRAQDRPQYMSEGGYGRAGGQGSSGGGFGLTAELTQPPAPGLQPPPHGPTLEGRVGSGFSGDGYGLGAEINKATAEQYDLSAAPPLGQGALRKPRVSVMPPSSLPHTQGFGLDAETDGIPSPAGLPPAGAGRLGGLPLPTPPRVGPSRLGPNQPAARSLDAGGTGGEGFGLDQEVEAEVASAGFGAGGGAHARLGGLGGLPQPGRREIAPLPPRPASKALGGGADAFGLDAEVGL</sequence>
<keyword evidence="4" id="KW-1185">Reference proteome</keyword>
<organism evidence="3 4">
    <name type="scientific">Chlamydomonas schloesseri</name>
    <dbReference type="NCBI Taxonomy" id="2026947"/>
    <lineage>
        <taxon>Eukaryota</taxon>
        <taxon>Viridiplantae</taxon>
        <taxon>Chlorophyta</taxon>
        <taxon>core chlorophytes</taxon>
        <taxon>Chlorophyceae</taxon>
        <taxon>CS clade</taxon>
        <taxon>Chlamydomonadales</taxon>
        <taxon>Chlamydomonadaceae</taxon>
        <taxon>Chlamydomonas</taxon>
    </lineage>
</organism>
<proteinExistence type="predicted"/>
<dbReference type="Proteomes" id="UP000613740">
    <property type="component" value="Unassembled WGS sequence"/>
</dbReference>
<keyword evidence="2" id="KW-0812">Transmembrane</keyword>
<feature type="compositionally biased region" description="Low complexity" evidence="1">
    <location>
        <begin position="850"/>
        <end position="859"/>
    </location>
</feature>
<feature type="compositionally biased region" description="Pro residues" evidence="1">
    <location>
        <begin position="766"/>
        <end position="777"/>
    </location>
</feature>
<dbReference type="EMBL" id="JAEHOD010000046">
    <property type="protein sequence ID" value="KAG2437612.1"/>
    <property type="molecule type" value="Genomic_DNA"/>
</dbReference>
<feature type="region of interest" description="Disordered" evidence="1">
    <location>
        <begin position="705"/>
        <end position="777"/>
    </location>
</feature>
<feature type="transmembrane region" description="Helical" evidence="2">
    <location>
        <begin position="283"/>
        <end position="304"/>
    </location>
</feature>
<feature type="region of interest" description="Disordered" evidence="1">
    <location>
        <begin position="1"/>
        <end position="187"/>
    </location>
</feature>
<dbReference type="AlphaFoldDB" id="A0A835T5Y1"/>
<dbReference type="PANTHER" id="PTHR48125">
    <property type="entry name" value="LP07818P1"/>
    <property type="match status" value="1"/>
</dbReference>
<evidence type="ECO:0000256" key="1">
    <source>
        <dbReference type="SAM" id="MobiDB-lite"/>
    </source>
</evidence>
<feature type="region of interest" description="Disordered" evidence="1">
    <location>
        <begin position="443"/>
        <end position="477"/>
    </location>
</feature>
<feature type="transmembrane region" description="Helical" evidence="2">
    <location>
        <begin position="366"/>
        <end position="383"/>
    </location>
</feature>
<feature type="transmembrane region" description="Helical" evidence="2">
    <location>
        <begin position="325"/>
        <end position="346"/>
    </location>
</feature>
<dbReference type="PANTHER" id="PTHR48125:SF10">
    <property type="entry name" value="OS12G0136300 PROTEIN"/>
    <property type="match status" value="1"/>
</dbReference>
<reference evidence="3" key="1">
    <citation type="journal article" date="2020" name="bioRxiv">
        <title>Comparative genomics of Chlamydomonas.</title>
        <authorList>
            <person name="Craig R.J."/>
            <person name="Hasan A.R."/>
            <person name="Ness R.W."/>
            <person name="Keightley P.D."/>
        </authorList>
    </citation>
    <scope>NUCLEOTIDE SEQUENCE</scope>
    <source>
        <strain evidence="3">CCAP 11/173</strain>
    </source>
</reference>
<feature type="transmembrane region" description="Helical" evidence="2">
    <location>
        <begin position="220"/>
        <end position="240"/>
    </location>
</feature>
<feature type="region of interest" description="Disordered" evidence="1">
    <location>
        <begin position="923"/>
        <end position="954"/>
    </location>
</feature>
<feature type="transmembrane region" description="Helical" evidence="2">
    <location>
        <begin position="194"/>
        <end position="214"/>
    </location>
</feature>
<feature type="compositionally biased region" description="Low complexity" evidence="1">
    <location>
        <begin position="60"/>
        <end position="72"/>
    </location>
</feature>
<accession>A0A835T5Y1</accession>
<feature type="region of interest" description="Disordered" evidence="1">
    <location>
        <begin position="850"/>
        <end position="894"/>
    </location>
</feature>
<feature type="compositionally biased region" description="Pro residues" evidence="1">
    <location>
        <begin position="466"/>
        <end position="475"/>
    </location>
</feature>
<name>A0A835T5Y1_9CHLO</name>
<evidence type="ECO:0000313" key="3">
    <source>
        <dbReference type="EMBL" id="KAG2437612.1"/>
    </source>
</evidence>
<feature type="compositionally biased region" description="Polar residues" evidence="1">
    <location>
        <begin position="172"/>
        <end position="187"/>
    </location>
</feature>
<gene>
    <name evidence="3" type="ORF">HYH02_011251</name>
</gene>
<keyword evidence="2" id="KW-1133">Transmembrane helix</keyword>
<feature type="compositionally biased region" description="Polar residues" evidence="1">
    <location>
        <begin position="19"/>
        <end position="30"/>
    </location>
</feature>
<evidence type="ECO:0000256" key="2">
    <source>
        <dbReference type="SAM" id="Phobius"/>
    </source>
</evidence>
<comment type="caution">
    <text evidence="3">The sequence shown here is derived from an EMBL/GenBank/DDBJ whole genome shotgun (WGS) entry which is preliminary data.</text>
</comment>
<feature type="compositionally biased region" description="Gly residues" evidence="1">
    <location>
        <begin position="742"/>
        <end position="758"/>
    </location>
</feature>
<protein>
    <submittedName>
        <fullName evidence="3">Uncharacterized protein</fullName>
    </submittedName>
</protein>
<dbReference type="OrthoDB" id="549978at2759"/>